<keyword evidence="3" id="KW-0812">Transmembrane</keyword>
<sequence length="490" mass="53943">MGKKRAISTIAIIGIVIVIAVIGIVAYYAMENRGGTSPTTTTTTTSGLNGSLTVLVPNGDPTLLPYVQMVANDFMSKNPGVTIQVQPVPFGQLVSTALTSLRNQNPSPDLIIYYPSQASTLGPYLLDVRPYFTKGVFNLSDIPPSTLLPAYLLDSQGGVVKISGVPFQQVFGYVLIYQKSIFENQTLANEFKSKYGFDFDPTKWDTWDKLIDGAQFIQSQNITKYALLFPDGLTQSIFNGYVSIFYTYAINDPCTQVPQSSQQGIPVQGYWAFFKLVNKTIVPTINCTAGVQALETYKQLIQFQPPIDQQAMEYDQLRDLFLTGDYAMVAAWTSFIPIYNNASLSKVAGNIGIAPLPSVATGQAPTFIGINPNSKNPDLAADFIAFMTTAQEYKKGAELYGFMPATFSGMEVAATVNNTAWVANFIPLLKNMTIPNLQRMALVNYISNFFTDLRPIFINTVADYFRGKISAQDAVNYIEQQWINLMKVSS</sequence>
<protein>
    <submittedName>
        <fullName evidence="4">Extracellular solute-binding protein</fullName>
    </submittedName>
</protein>
<dbReference type="Proteomes" id="UP000652307">
    <property type="component" value="Unassembled WGS sequence"/>
</dbReference>
<dbReference type="PANTHER" id="PTHR43649:SF29">
    <property type="entry name" value="OSMOPROTECTIVE COMPOUNDS-BINDING PROTEIN GGTB"/>
    <property type="match status" value="1"/>
</dbReference>
<reference evidence="4" key="1">
    <citation type="submission" date="2020-10" db="EMBL/GenBank/DDBJ databases">
        <title>Fervidococcus fontis strain 3639Fd - the first crenarchaeon capable of growth on lipids.</title>
        <authorList>
            <person name="Kochetkova T.V."/>
            <person name="Elcheninov A.G."/>
            <person name="Toschakov S.V."/>
            <person name="Kublanov I.V."/>
        </authorList>
    </citation>
    <scope>NUCLEOTIDE SEQUENCE</scope>
    <source>
        <strain evidence="4">3639Fd</strain>
    </source>
</reference>
<feature type="transmembrane region" description="Helical" evidence="3">
    <location>
        <begin position="7"/>
        <end position="30"/>
    </location>
</feature>
<dbReference type="InterPro" id="IPR006059">
    <property type="entry name" value="SBP"/>
</dbReference>
<comment type="similarity">
    <text evidence="1">Belongs to the bacterial solute-binding protein 1 family.</text>
</comment>
<dbReference type="EMBL" id="JADEZV010000001">
    <property type="protein sequence ID" value="MBE9390897.1"/>
    <property type="molecule type" value="Genomic_DNA"/>
</dbReference>
<dbReference type="Gene3D" id="3.40.190.10">
    <property type="entry name" value="Periplasmic binding protein-like II"/>
    <property type="match status" value="2"/>
</dbReference>
<dbReference type="Pfam" id="PF01547">
    <property type="entry name" value="SBP_bac_1"/>
    <property type="match status" value="1"/>
</dbReference>
<gene>
    <name evidence="4" type="ORF">IOK49_02220</name>
</gene>
<proteinExistence type="inferred from homology"/>
<accession>A0A843ACR7</accession>
<evidence type="ECO:0000256" key="2">
    <source>
        <dbReference type="ARBA" id="ARBA00022448"/>
    </source>
</evidence>
<dbReference type="RefSeq" id="WP_193803452.1">
    <property type="nucleotide sequence ID" value="NZ_JADEZV010000001.1"/>
</dbReference>
<evidence type="ECO:0000256" key="3">
    <source>
        <dbReference type="SAM" id="Phobius"/>
    </source>
</evidence>
<dbReference type="InterPro" id="IPR050490">
    <property type="entry name" value="Bact_solute-bd_prot1"/>
</dbReference>
<evidence type="ECO:0000256" key="1">
    <source>
        <dbReference type="ARBA" id="ARBA00008520"/>
    </source>
</evidence>
<keyword evidence="2" id="KW-0813">Transport</keyword>
<name>A0A843ACR7_9CREN</name>
<keyword evidence="3" id="KW-1133">Transmembrane helix</keyword>
<dbReference type="AlphaFoldDB" id="A0A843ACR7"/>
<dbReference type="PANTHER" id="PTHR43649">
    <property type="entry name" value="ARABINOSE-BINDING PROTEIN-RELATED"/>
    <property type="match status" value="1"/>
</dbReference>
<dbReference type="SUPFAM" id="SSF53850">
    <property type="entry name" value="Periplasmic binding protein-like II"/>
    <property type="match status" value="1"/>
</dbReference>
<evidence type="ECO:0000313" key="5">
    <source>
        <dbReference type="Proteomes" id="UP000652307"/>
    </source>
</evidence>
<keyword evidence="3" id="KW-0472">Membrane</keyword>
<comment type="caution">
    <text evidence="4">The sequence shown here is derived from an EMBL/GenBank/DDBJ whole genome shotgun (WGS) entry which is preliminary data.</text>
</comment>
<organism evidence="4 5">
    <name type="scientific">Fervidicoccus fontis</name>
    <dbReference type="NCBI Taxonomy" id="683846"/>
    <lineage>
        <taxon>Archaea</taxon>
        <taxon>Thermoproteota</taxon>
        <taxon>Thermoprotei</taxon>
        <taxon>Fervidicoccales</taxon>
        <taxon>Fervidicoccaceae</taxon>
        <taxon>Fervidicoccus</taxon>
    </lineage>
</organism>
<evidence type="ECO:0000313" key="4">
    <source>
        <dbReference type="EMBL" id="MBE9390897.1"/>
    </source>
</evidence>